<name>A0A3M7SN91_BRAPC</name>
<evidence type="ECO:0000313" key="2">
    <source>
        <dbReference type="Proteomes" id="UP000276133"/>
    </source>
</evidence>
<proteinExistence type="predicted"/>
<reference evidence="1 2" key="1">
    <citation type="journal article" date="2018" name="Sci. Rep.">
        <title>Genomic signatures of local adaptation to the degree of environmental predictability in rotifers.</title>
        <authorList>
            <person name="Franch-Gras L."/>
            <person name="Hahn C."/>
            <person name="Garcia-Roger E.M."/>
            <person name="Carmona M.J."/>
            <person name="Serra M."/>
            <person name="Gomez A."/>
        </authorList>
    </citation>
    <scope>NUCLEOTIDE SEQUENCE [LARGE SCALE GENOMIC DNA]</scope>
    <source>
        <strain evidence="1">HYR1</strain>
    </source>
</reference>
<dbReference type="AlphaFoldDB" id="A0A3M7SN91"/>
<gene>
    <name evidence="1" type="ORF">BpHYR1_036658</name>
</gene>
<keyword evidence="2" id="KW-1185">Reference proteome</keyword>
<sequence length="85" mass="9636">MFCHVNNTKNEEIRLNIIEEYCGIPSLNILTFIFLVKELILRNQFLPLQPLNSFYSLANGTHFDQNQAHSYPNSALSLGGPVLSI</sequence>
<dbReference type="EMBL" id="REGN01001075">
    <property type="protein sequence ID" value="RNA37206.1"/>
    <property type="molecule type" value="Genomic_DNA"/>
</dbReference>
<dbReference type="Proteomes" id="UP000276133">
    <property type="component" value="Unassembled WGS sequence"/>
</dbReference>
<evidence type="ECO:0000313" key="1">
    <source>
        <dbReference type="EMBL" id="RNA37206.1"/>
    </source>
</evidence>
<organism evidence="1 2">
    <name type="scientific">Brachionus plicatilis</name>
    <name type="common">Marine rotifer</name>
    <name type="synonym">Brachionus muelleri</name>
    <dbReference type="NCBI Taxonomy" id="10195"/>
    <lineage>
        <taxon>Eukaryota</taxon>
        <taxon>Metazoa</taxon>
        <taxon>Spiralia</taxon>
        <taxon>Gnathifera</taxon>
        <taxon>Rotifera</taxon>
        <taxon>Eurotatoria</taxon>
        <taxon>Monogononta</taxon>
        <taxon>Pseudotrocha</taxon>
        <taxon>Ploima</taxon>
        <taxon>Brachionidae</taxon>
        <taxon>Brachionus</taxon>
    </lineage>
</organism>
<protein>
    <submittedName>
        <fullName evidence="1">Uncharacterized protein</fullName>
    </submittedName>
</protein>
<comment type="caution">
    <text evidence="1">The sequence shown here is derived from an EMBL/GenBank/DDBJ whole genome shotgun (WGS) entry which is preliminary data.</text>
</comment>
<accession>A0A3M7SN91</accession>